<dbReference type="InterPro" id="IPR007119">
    <property type="entry name" value="Phage_tail_spike_N"/>
</dbReference>
<feature type="region of interest" description="Disordered" evidence="2">
    <location>
        <begin position="339"/>
        <end position="376"/>
    </location>
</feature>
<evidence type="ECO:0000313" key="5">
    <source>
        <dbReference type="Proteomes" id="UP000246114"/>
    </source>
</evidence>
<feature type="domain" description="Tail spike" evidence="3">
    <location>
        <begin position="89"/>
        <end position="336"/>
    </location>
</feature>
<comment type="caution">
    <text evidence="4">The sequence shown here is derived from an EMBL/GenBank/DDBJ whole genome shotgun (WGS) entry which is preliminary data.</text>
</comment>
<name>A0A316MAE9_9CLOT</name>
<feature type="coiled-coil region" evidence="1">
    <location>
        <begin position="1005"/>
        <end position="1032"/>
    </location>
</feature>
<dbReference type="InterPro" id="IPR013783">
    <property type="entry name" value="Ig-like_fold"/>
</dbReference>
<dbReference type="SUPFAM" id="SSF49265">
    <property type="entry name" value="Fibronectin type III"/>
    <property type="match status" value="1"/>
</dbReference>
<evidence type="ECO:0000256" key="1">
    <source>
        <dbReference type="SAM" id="Coils"/>
    </source>
</evidence>
<dbReference type="NCBIfam" id="TIGR01665">
    <property type="entry name" value="put_anti_recept"/>
    <property type="match status" value="1"/>
</dbReference>
<organism evidence="4 5">
    <name type="scientific">Clostridium cadaveris</name>
    <dbReference type="NCBI Taxonomy" id="1529"/>
    <lineage>
        <taxon>Bacteria</taxon>
        <taxon>Bacillati</taxon>
        <taxon>Bacillota</taxon>
        <taxon>Clostridia</taxon>
        <taxon>Eubacteriales</taxon>
        <taxon>Clostridiaceae</taxon>
        <taxon>Clostridium</taxon>
    </lineage>
</organism>
<dbReference type="InterPro" id="IPR036116">
    <property type="entry name" value="FN3_sf"/>
</dbReference>
<evidence type="ECO:0000259" key="3">
    <source>
        <dbReference type="Pfam" id="PF06605"/>
    </source>
</evidence>
<evidence type="ECO:0000313" key="4">
    <source>
        <dbReference type="EMBL" id="PWL55296.1"/>
    </source>
</evidence>
<accession>A0A316MAE9</accession>
<sequence length="1055" mass="118751">MIPKLHDNKGVVIGDLVDCSKGIAIEERNGMLEAEITYQLFSPHWDKLVRGNIFTADVNDKIKNQQFRIYKVGKTIKGKFNVYARHISYDAQRDMIEGLDIQNQSCEYCLNMIFRNSQFSQKFRGHSDIVNAQNYKIGSEKILSAIAGTKGSIIDTFGTGAEILRDNYDFYILNKRGNDNGVTIEYSKNMTGLDYTEDEEGLITRIKAIAKYTPEGGEETEIFTYVDSPKILDYETPFIETIDFSDKFEDGEIPTTEKLKTLGVKYFNDNKCDLVKFNYKISFIPLSKCAGYENIQDEIELCDTVGIKDYRYNLDTKAKVIKTTYDFLRERYDSMEVGEPRTTLGDVVGGGSEESKPGPPGPQGPPGADGNIGDFPDSLPDTPILSSKLYGFSSIELSWTYENKVYYNYELYASKTKDFTPNVFDLIHAGQISSFLFQAKPNETWYFRACAVNTHGNRTEFSSQIAVTTKKVDDLSNYVDNMAINDALIGTLSLDRGWVGQLRGNWIDAKNLSVTDGNGKRTLDIDSFGNVNIAATNIKMIVDGEDQGIVSQSEFNQTKDRIDMQVKYAGNGNLVPLGKPNSSNWFKGWTIDENTQVYWSSSTNFAFMKKSVGQGSANLKTIVMPVKQNTYYSFQCDIAKESNVSSCVINIHCQNKEFSDIAMYKAIETSYTGEQHIQYTFETPIDCEYVYFEYVYWHRNGEENSVIWVDNVQMNLGESFYPAYSPNIENIHNAIVSVFNEGIEIRQEDGSKAIYTGKKIAFTDINGNDGLRVVDGGLVFNDQSTGEYMGFIHSTTRKDIEENINGITIASPLNGDYINFCDINSMDPYDFETGLRDYMIIWTARNTFNDTFPSNAIYMLKELVCRDNTHFDGNIYVKADAEFSRQIKLKAGLTTDGDIIVPQGTSIDLQGGNFLNTSQYGQAMLCGSQILRLCNRVDNGYVKEMLVIANGYGVECYGVLNMHGNAIINAASVYDLNVANKNIDSVLDDLSKEDFAEIVEDDKLKVDLAELNKTLYARNKALEKENEKLMQQQFEQDEILIENAFAIANIELGGL</sequence>
<keyword evidence="1" id="KW-0175">Coiled coil</keyword>
<gene>
    <name evidence="4" type="ORF">DBY38_02215</name>
</gene>
<dbReference type="AlphaFoldDB" id="A0A316MAE9"/>
<dbReference type="Gene3D" id="2.60.40.10">
    <property type="entry name" value="Immunoglobulins"/>
    <property type="match status" value="1"/>
</dbReference>
<dbReference type="EMBL" id="QAMZ01000008">
    <property type="protein sequence ID" value="PWL55296.1"/>
    <property type="molecule type" value="Genomic_DNA"/>
</dbReference>
<dbReference type="InterPro" id="IPR010572">
    <property type="entry name" value="Tail_dom"/>
</dbReference>
<reference evidence="4 5" key="1">
    <citation type="submission" date="2018-03" db="EMBL/GenBank/DDBJ databases">
        <title>The uncultured portion of the human microbiome is neutrally assembled.</title>
        <authorList>
            <person name="Jeraldo P."/>
            <person name="Boardman L."/>
            <person name="White B.A."/>
            <person name="Nelson H."/>
            <person name="Goldenfeld N."/>
            <person name="Chia N."/>
        </authorList>
    </citation>
    <scope>NUCLEOTIDE SEQUENCE [LARGE SCALE GENOMIC DNA]</scope>
    <source>
        <strain evidence="4">CIM:MAG 903</strain>
    </source>
</reference>
<proteinExistence type="predicted"/>
<evidence type="ECO:0000256" key="2">
    <source>
        <dbReference type="SAM" id="MobiDB-lite"/>
    </source>
</evidence>
<dbReference type="Proteomes" id="UP000246114">
    <property type="component" value="Unassembled WGS sequence"/>
</dbReference>
<protein>
    <recommendedName>
        <fullName evidence="3">Tail spike domain-containing protein</fullName>
    </recommendedName>
</protein>
<dbReference type="Pfam" id="PF06605">
    <property type="entry name" value="Prophage_tail"/>
    <property type="match status" value="1"/>
</dbReference>